<dbReference type="AlphaFoldDB" id="A0A6A5TH79"/>
<accession>A0A6A5TH79</accession>
<dbReference type="EMBL" id="ML977013">
    <property type="protein sequence ID" value="KAF1951961.1"/>
    <property type="molecule type" value="Genomic_DNA"/>
</dbReference>
<gene>
    <name evidence="1" type="ORF">CC80DRAFT_572981</name>
</gene>
<keyword evidence="2" id="KW-1185">Reference proteome</keyword>
<name>A0A6A5TH79_9PLEO</name>
<evidence type="ECO:0000313" key="1">
    <source>
        <dbReference type="EMBL" id="KAF1951961.1"/>
    </source>
</evidence>
<sequence length="406" mass="46718">MPPINALPAEIWSDVCTYLDPISICALHATTRDIREKTVWSMSQTLKTITVTSSKDGIQRLQKLILQKKVAAKVERVILYPTSNKDQSRVMKKITVPKRNKRILDGMLDFGSYLRHHLVIILRRFPNLKVFEISNHAFVGSLSYPLSQSAGHEPSRHGFWIAVSIFETLPSNVELKVTAEPLRFNGCFEPIGCFDSSYLNDFQQLSWFGRTDFEAPDVLKQRLRALEYRGLPSSNQAAQANFHEWIYDTPADPFIPEMTHYPNLTELTVSDLRVEKGAMMKIVERHRITLRKIWFHNIDDIDGDIWRPLFRVLINEEERTCSLDRLELNNCTAAVQQSYTKSSDAHIPLGRSWEGQNAIFMALEKLIACPYFLDDHSRPEIHLKQVPSGKVVNLIELWHRGYDVTV</sequence>
<organism evidence="1 2">
    <name type="scientific">Byssothecium circinans</name>
    <dbReference type="NCBI Taxonomy" id="147558"/>
    <lineage>
        <taxon>Eukaryota</taxon>
        <taxon>Fungi</taxon>
        <taxon>Dikarya</taxon>
        <taxon>Ascomycota</taxon>
        <taxon>Pezizomycotina</taxon>
        <taxon>Dothideomycetes</taxon>
        <taxon>Pleosporomycetidae</taxon>
        <taxon>Pleosporales</taxon>
        <taxon>Massarineae</taxon>
        <taxon>Massarinaceae</taxon>
        <taxon>Byssothecium</taxon>
    </lineage>
</organism>
<evidence type="ECO:0000313" key="2">
    <source>
        <dbReference type="Proteomes" id="UP000800035"/>
    </source>
</evidence>
<evidence type="ECO:0008006" key="3">
    <source>
        <dbReference type="Google" id="ProtNLM"/>
    </source>
</evidence>
<dbReference type="Proteomes" id="UP000800035">
    <property type="component" value="Unassembled WGS sequence"/>
</dbReference>
<protein>
    <recommendedName>
        <fullName evidence="3">F-box domain-containing protein</fullName>
    </recommendedName>
</protein>
<proteinExistence type="predicted"/>
<reference evidence="1" key="1">
    <citation type="journal article" date="2020" name="Stud. Mycol.">
        <title>101 Dothideomycetes genomes: a test case for predicting lifestyles and emergence of pathogens.</title>
        <authorList>
            <person name="Haridas S."/>
            <person name="Albert R."/>
            <person name="Binder M."/>
            <person name="Bloem J."/>
            <person name="Labutti K."/>
            <person name="Salamov A."/>
            <person name="Andreopoulos B."/>
            <person name="Baker S."/>
            <person name="Barry K."/>
            <person name="Bills G."/>
            <person name="Bluhm B."/>
            <person name="Cannon C."/>
            <person name="Castanera R."/>
            <person name="Culley D."/>
            <person name="Daum C."/>
            <person name="Ezra D."/>
            <person name="Gonzalez J."/>
            <person name="Henrissat B."/>
            <person name="Kuo A."/>
            <person name="Liang C."/>
            <person name="Lipzen A."/>
            <person name="Lutzoni F."/>
            <person name="Magnuson J."/>
            <person name="Mondo S."/>
            <person name="Nolan M."/>
            <person name="Ohm R."/>
            <person name="Pangilinan J."/>
            <person name="Park H.-J."/>
            <person name="Ramirez L."/>
            <person name="Alfaro M."/>
            <person name="Sun H."/>
            <person name="Tritt A."/>
            <person name="Yoshinaga Y."/>
            <person name="Zwiers L.-H."/>
            <person name="Turgeon B."/>
            <person name="Goodwin S."/>
            <person name="Spatafora J."/>
            <person name="Crous P."/>
            <person name="Grigoriev I."/>
        </authorList>
    </citation>
    <scope>NUCLEOTIDE SEQUENCE</scope>
    <source>
        <strain evidence="1">CBS 675.92</strain>
    </source>
</reference>